<sequence length="148" mass="16205">MNIQDEIAGSKGKSKVDSSSTQVDDAIDVVKPKPKPAPVKPKSKDVIKPKLKPAVKQSVGKRKRSIDEVVLDVLDDLNVASGEGEDYEDSFDENVASYEKDDGDNEVGSVEKDNIVGDGDSDEEDEEYEAKEKEKPLIKKKNEAKKGK</sequence>
<dbReference type="AlphaFoldDB" id="A0A699GZU2"/>
<accession>A0A699GZU2</accession>
<feature type="compositionally biased region" description="Acidic residues" evidence="1">
    <location>
        <begin position="119"/>
        <end position="129"/>
    </location>
</feature>
<feature type="compositionally biased region" description="Basic and acidic residues" evidence="1">
    <location>
        <begin position="130"/>
        <end position="148"/>
    </location>
</feature>
<proteinExistence type="predicted"/>
<evidence type="ECO:0000313" key="2">
    <source>
        <dbReference type="EMBL" id="GEW14502.1"/>
    </source>
</evidence>
<protein>
    <submittedName>
        <fullName evidence="2">Uncharacterized protein</fullName>
    </submittedName>
</protein>
<organism evidence="2">
    <name type="scientific">Tanacetum cinerariifolium</name>
    <name type="common">Dalmatian daisy</name>
    <name type="synonym">Chrysanthemum cinerariifolium</name>
    <dbReference type="NCBI Taxonomy" id="118510"/>
    <lineage>
        <taxon>Eukaryota</taxon>
        <taxon>Viridiplantae</taxon>
        <taxon>Streptophyta</taxon>
        <taxon>Embryophyta</taxon>
        <taxon>Tracheophyta</taxon>
        <taxon>Spermatophyta</taxon>
        <taxon>Magnoliopsida</taxon>
        <taxon>eudicotyledons</taxon>
        <taxon>Gunneridae</taxon>
        <taxon>Pentapetalae</taxon>
        <taxon>asterids</taxon>
        <taxon>campanulids</taxon>
        <taxon>Asterales</taxon>
        <taxon>Asteraceae</taxon>
        <taxon>Asteroideae</taxon>
        <taxon>Anthemideae</taxon>
        <taxon>Anthemidinae</taxon>
        <taxon>Tanacetum</taxon>
    </lineage>
</organism>
<dbReference type="EMBL" id="BKCJ010046782">
    <property type="protein sequence ID" value="GEW14502.1"/>
    <property type="molecule type" value="Genomic_DNA"/>
</dbReference>
<gene>
    <name evidence="2" type="ORF">Tci_186478</name>
</gene>
<name>A0A699GZU2_TANCI</name>
<feature type="compositionally biased region" description="Basic residues" evidence="1">
    <location>
        <begin position="49"/>
        <end position="63"/>
    </location>
</feature>
<feature type="region of interest" description="Disordered" evidence="1">
    <location>
        <begin position="1"/>
        <end position="63"/>
    </location>
</feature>
<reference evidence="2" key="1">
    <citation type="journal article" date="2019" name="Sci. Rep.">
        <title>Draft genome of Tanacetum cinerariifolium, the natural source of mosquito coil.</title>
        <authorList>
            <person name="Yamashiro T."/>
            <person name="Shiraishi A."/>
            <person name="Satake H."/>
            <person name="Nakayama K."/>
        </authorList>
    </citation>
    <scope>NUCLEOTIDE SEQUENCE</scope>
</reference>
<evidence type="ECO:0000256" key="1">
    <source>
        <dbReference type="SAM" id="MobiDB-lite"/>
    </source>
</evidence>
<comment type="caution">
    <text evidence="2">The sequence shown here is derived from an EMBL/GenBank/DDBJ whole genome shotgun (WGS) entry which is preliminary data.</text>
</comment>
<feature type="region of interest" description="Disordered" evidence="1">
    <location>
        <begin position="97"/>
        <end position="148"/>
    </location>
</feature>